<feature type="compositionally biased region" description="Polar residues" evidence="1">
    <location>
        <begin position="1"/>
        <end position="12"/>
    </location>
</feature>
<evidence type="ECO:0000313" key="2">
    <source>
        <dbReference type="EMBL" id="ORY39826.1"/>
    </source>
</evidence>
<comment type="caution">
    <text evidence="2">The sequence shown here is derived from an EMBL/GenBank/DDBJ whole genome shotgun (WGS) entry which is preliminary data.</text>
</comment>
<gene>
    <name evidence="2" type="ORF">BCR33DRAFT_852987</name>
</gene>
<accession>A0A1Y2BYL9</accession>
<organism evidence="2 3">
    <name type="scientific">Rhizoclosmatium globosum</name>
    <dbReference type="NCBI Taxonomy" id="329046"/>
    <lineage>
        <taxon>Eukaryota</taxon>
        <taxon>Fungi</taxon>
        <taxon>Fungi incertae sedis</taxon>
        <taxon>Chytridiomycota</taxon>
        <taxon>Chytridiomycota incertae sedis</taxon>
        <taxon>Chytridiomycetes</taxon>
        <taxon>Chytridiales</taxon>
        <taxon>Chytriomycetaceae</taxon>
        <taxon>Rhizoclosmatium</taxon>
    </lineage>
</organism>
<dbReference type="EMBL" id="MCGO01000037">
    <property type="protein sequence ID" value="ORY39826.1"/>
    <property type="molecule type" value="Genomic_DNA"/>
</dbReference>
<feature type="region of interest" description="Disordered" evidence="1">
    <location>
        <begin position="1"/>
        <end position="26"/>
    </location>
</feature>
<evidence type="ECO:0000313" key="3">
    <source>
        <dbReference type="Proteomes" id="UP000193642"/>
    </source>
</evidence>
<keyword evidence="3" id="KW-1185">Reference proteome</keyword>
<dbReference type="AlphaFoldDB" id="A0A1Y2BYL9"/>
<protein>
    <submittedName>
        <fullName evidence="2">Uncharacterized protein</fullName>
    </submittedName>
</protein>
<name>A0A1Y2BYL9_9FUNG</name>
<sequence length="109" mass="11402">MPEAQTTTTTAPVQKPVAQPAVKTSTPATAAPLFTTSAQMPGPIDSAAAHDIYLQMKIAKEEKKTVAASLRAASSSERQSIKAPSVVESTSSKKSKLAAFFAKSSSKFF</sequence>
<proteinExistence type="predicted"/>
<reference evidence="2 3" key="1">
    <citation type="submission" date="2016-07" db="EMBL/GenBank/DDBJ databases">
        <title>Pervasive Adenine N6-methylation of Active Genes in Fungi.</title>
        <authorList>
            <consortium name="DOE Joint Genome Institute"/>
            <person name="Mondo S.J."/>
            <person name="Dannebaum R.O."/>
            <person name="Kuo R.C."/>
            <person name="Labutti K."/>
            <person name="Haridas S."/>
            <person name="Kuo A."/>
            <person name="Salamov A."/>
            <person name="Ahrendt S.R."/>
            <person name="Lipzen A."/>
            <person name="Sullivan W."/>
            <person name="Andreopoulos W.B."/>
            <person name="Clum A."/>
            <person name="Lindquist E."/>
            <person name="Daum C."/>
            <person name="Ramamoorthy G.K."/>
            <person name="Gryganskyi A."/>
            <person name="Culley D."/>
            <person name="Magnuson J.K."/>
            <person name="James T.Y."/>
            <person name="O'Malley M.A."/>
            <person name="Stajich J.E."/>
            <person name="Spatafora J.W."/>
            <person name="Visel A."/>
            <person name="Grigoriev I.V."/>
        </authorList>
    </citation>
    <scope>NUCLEOTIDE SEQUENCE [LARGE SCALE GENOMIC DNA]</scope>
    <source>
        <strain evidence="2 3">JEL800</strain>
    </source>
</reference>
<feature type="region of interest" description="Disordered" evidence="1">
    <location>
        <begin position="70"/>
        <end position="93"/>
    </location>
</feature>
<dbReference type="Proteomes" id="UP000193642">
    <property type="component" value="Unassembled WGS sequence"/>
</dbReference>
<evidence type="ECO:0000256" key="1">
    <source>
        <dbReference type="SAM" id="MobiDB-lite"/>
    </source>
</evidence>